<dbReference type="OrthoDB" id="9806299at2"/>
<dbReference type="InterPro" id="IPR003691">
    <property type="entry name" value="FluC"/>
</dbReference>
<keyword evidence="7 12" id="KW-0406">Ion transport</keyword>
<evidence type="ECO:0000256" key="1">
    <source>
        <dbReference type="ARBA" id="ARBA00004651"/>
    </source>
</evidence>
<dbReference type="GO" id="GO:0046872">
    <property type="term" value="F:metal ion binding"/>
    <property type="evidence" value="ECO:0007669"/>
    <property type="project" value="UniProtKB-KW"/>
</dbReference>
<dbReference type="Pfam" id="PF02537">
    <property type="entry name" value="CRCB"/>
    <property type="match status" value="1"/>
</dbReference>
<dbReference type="AlphaFoldDB" id="A0A1V2ZVQ2"/>
<feature type="transmembrane region" description="Helical" evidence="12">
    <location>
        <begin position="75"/>
        <end position="98"/>
    </location>
</feature>
<comment type="activity regulation">
    <text evidence="12">Na(+) is not transported, but it plays an essential structural role and its presence is essential for fluoride channel function.</text>
</comment>
<evidence type="ECO:0000313" key="13">
    <source>
        <dbReference type="EMBL" id="OOC08903.1"/>
    </source>
</evidence>
<evidence type="ECO:0000256" key="6">
    <source>
        <dbReference type="ARBA" id="ARBA00023053"/>
    </source>
</evidence>
<keyword evidence="12" id="KW-0813">Transport</keyword>
<sequence length="140" mass="15012">MTGYDVRLSAFVALGAALGSMARYGLSWSGLHLVGAGFPWDTLAVNIAGSWLIGLYAVISAPEGCRPADPVTRQFVLAGFCGGFTTFSVFSLESLWLMQSGDPGRAALYVAVSLVLWIAGVWLGSRMGRHWNAAAERRER</sequence>
<dbReference type="Proteomes" id="UP000189177">
    <property type="component" value="Unassembled WGS sequence"/>
</dbReference>
<keyword evidence="12" id="KW-0479">Metal-binding</keyword>
<evidence type="ECO:0000256" key="3">
    <source>
        <dbReference type="ARBA" id="ARBA00022519"/>
    </source>
</evidence>
<comment type="function">
    <text evidence="12">Fluoride-specific ion channel. Important for reducing fluoride concentration in the cell, thus reducing its toxicity.</text>
</comment>
<feature type="transmembrane region" description="Helical" evidence="12">
    <location>
        <begin position="104"/>
        <end position="123"/>
    </location>
</feature>
<dbReference type="EMBL" id="MUZR01000084">
    <property type="protein sequence ID" value="OOC08903.1"/>
    <property type="molecule type" value="Genomic_DNA"/>
</dbReference>
<protein>
    <recommendedName>
        <fullName evidence="12">Fluoride-specific ion channel FluC</fullName>
    </recommendedName>
</protein>
<comment type="catalytic activity">
    <reaction evidence="11">
        <text>fluoride(in) = fluoride(out)</text>
        <dbReference type="Rhea" id="RHEA:76159"/>
        <dbReference type="ChEBI" id="CHEBI:17051"/>
    </reaction>
    <physiologicalReaction direction="left-to-right" evidence="11">
        <dbReference type="Rhea" id="RHEA:76160"/>
    </physiologicalReaction>
</comment>
<keyword evidence="3" id="KW-0997">Cell inner membrane</keyword>
<evidence type="ECO:0000313" key="14">
    <source>
        <dbReference type="Proteomes" id="UP000189177"/>
    </source>
</evidence>
<keyword evidence="9 12" id="KW-0407">Ion channel</keyword>
<keyword evidence="8 12" id="KW-0472">Membrane</keyword>
<feature type="binding site" evidence="12">
    <location>
        <position position="82"/>
    </location>
    <ligand>
        <name>Na(+)</name>
        <dbReference type="ChEBI" id="CHEBI:29101"/>
        <note>structural</note>
    </ligand>
</feature>
<feature type="transmembrane region" description="Helical" evidence="12">
    <location>
        <begin position="43"/>
        <end position="63"/>
    </location>
</feature>
<evidence type="ECO:0000256" key="11">
    <source>
        <dbReference type="ARBA" id="ARBA00035585"/>
    </source>
</evidence>
<dbReference type="RefSeq" id="WP_018947954.1">
    <property type="nucleotide sequence ID" value="NZ_MUZR01000084.1"/>
</dbReference>
<dbReference type="NCBIfam" id="TIGR00494">
    <property type="entry name" value="crcB"/>
    <property type="match status" value="1"/>
</dbReference>
<comment type="subcellular location">
    <subcellularLocation>
        <location evidence="1 12">Cell membrane</location>
        <topology evidence="1 12">Multi-pass membrane protein</topology>
    </subcellularLocation>
</comment>
<comment type="caution">
    <text evidence="13">The sequence shown here is derived from an EMBL/GenBank/DDBJ whole genome shotgun (WGS) entry which is preliminary data.</text>
</comment>
<evidence type="ECO:0000256" key="7">
    <source>
        <dbReference type="ARBA" id="ARBA00023065"/>
    </source>
</evidence>
<dbReference type="PANTHER" id="PTHR28259">
    <property type="entry name" value="FLUORIDE EXPORT PROTEIN 1-RELATED"/>
    <property type="match status" value="1"/>
</dbReference>
<name>A0A1V2ZVQ2_9GAMM</name>
<dbReference type="GO" id="GO:0140114">
    <property type="term" value="P:cellular detoxification of fluoride"/>
    <property type="evidence" value="ECO:0007669"/>
    <property type="project" value="UniProtKB-UniRule"/>
</dbReference>
<evidence type="ECO:0000256" key="9">
    <source>
        <dbReference type="ARBA" id="ARBA00023303"/>
    </source>
</evidence>
<keyword evidence="5 12" id="KW-1133">Transmembrane helix</keyword>
<dbReference type="GO" id="GO:0062054">
    <property type="term" value="F:fluoride channel activity"/>
    <property type="evidence" value="ECO:0007669"/>
    <property type="project" value="UniProtKB-UniRule"/>
</dbReference>
<evidence type="ECO:0000256" key="4">
    <source>
        <dbReference type="ARBA" id="ARBA00022692"/>
    </source>
</evidence>
<evidence type="ECO:0000256" key="10">
    <source>
        <dbReference type="ARBA" id="ARBA00035120"/>
    </source>
</evidence>
<feature type="binding site" evidence="12">
    <location>
        <position position="85"/>
    </location>
    <ligand>
        <name>Na(+)</name>
        <dbReference type="ChEBI" id="CHEBI:29101"/>
        <note>structural</note>
    </ligand>
</feature>
<evidence type="ECO:0000256" key="8">
    <source>
        <dbReference type="ARBA" id="ARBA00023136"/>
    </source>
</evidence>
<reference evidence="13 14" key="1">
    <citation type="submission" date="2017-02" db="EMBL/GenBank/DDBJ databases">
        <title>Genomic diversity within the haloalkaliphilic genus Thioalkalivibrio.</title>
        <authorList>
            <person name="Ahn A.-C."/>
            <person name="Meier-Kolthoff J."/>
            <person name="Overmars L."/>
            <person name="Richter M."/>
            <person name="Woyke T."/>
            <person name="Sorokin D.Y."/>
            <person name="Muyzer G."/>
        </authorList>
    </citation>
    <scope>NUCLEOTIDE SEQUENCE [LARGE SCALE GENOMIC DNA]</scope>
    <source>
        <strain evidence="13 14">HL17</strain>
    </source>
</reference>
<proteinExistence type="inferred from homology"/>
<dbReference type="GO" id="GO:0005886">
    <property type="term" value="C:plasma membrane"/>
    <property type="evidence" value="ECO:0007669"/>
    <property type="project" value="UniProtKB-SubCell"/>
</dbReference>
<evidence type="ECO:0000256" key="5">
    <source>
        <dbReference type="ARBA" id="ARBA00022989"/>
    </source>
</evidence>
<comment type="similarity">
    <text evidence="10 12">Belongs to the fluoride channel Fluc/FEX (TC 1.A.43) family.</text>
</comment>
<keyword evidence="4 12" id="KW-0812">Transmembrane</keyword>
<keyword evidence="14" id="KW-1185">Reference proteome</keyword>
<organism evidence="13 14">
    <name type="scientific">Thioalkalivibrio halophilus</name>
    <dbReference type="NCBI Taxonomy" id="252474"/>
    <lineage>
        <taxon>Bacteria</taxon>
        <taxon>Pseudomonadati</taxon>
        <taxon>Pseudomonadota</taxon>
        <taxon>Gammaproteobacteria</taxon>
        <taxon>Chromatiales</taxon>
        <taxon>Ectothiorhodospiraceae</taxon>
        <taxon>Thioalkalivibrio</taxon>
    </lineage>
</organism>
<evidence type="ECO:0000256" key="2">
    <source>
        <dbReference type="ARBA" id="ARBA00022475"/>
    </source>
</evidence>
<dbReference type="HAMAP" id="MF_00454">
    <property type="entry name" value="FluC"/>
    <property type="match status" value="1"/>
</dbReference>
<evidence type="ECO:0000256" key="12">
    <source>
        <dbReference type="HAMAP-Rule" id="MF_00454"/>
    </source>
</evidence>
<keyword evidence="6 12" id="KW-0915">Sodium</keyword>
<gene>
    <name evidence="12" type="primary">fluC</name>
    <name evidence="12" type="synonym">crcB</name>
    <name evidence="13" type="ORF">B1A74_13770</name>
</gene>
<keyword evidence="2 12" id="KW-1003">Cell membrane</keyword>
<accession>A0A1V2ZVQ2</accession>
<dbReference type="PANTHER" id="PTHR28259:SF1">
    <property type="entry name" value="FLUORIDE EXPORT PROTEIN 1-RELATED"/>
    <property type="match status" value="1"/>
</dbReference>